<sequence>MDFEKEEEFLQIYFESILMSTMHIWAVYGKSKSLESRLFSSSQRDTGIALEALSTIQLLVLNNILIVENLADAQVNQLMNARINYMEGVTLYKSAEVDKLLTGPVSLILPTSDTSAFDVFGRHWVFINEEWIVHANPSKASQRISSNNNFKGSRIGVDLLRNIFQTSIDILGKKLDMLKVINKIILNGNMFDQREELRTVDSFGLAVFRDMTEQGSPGLTSGLSGFRYEPLLRAEVTGLSVELSRVKTYWDKFSSAQNSKKAVFELINERVLDRLESSTEYGIEAFSSKAREIRKDTVLMQDAQEILHDKYGYGKNVDFTSIFDDVIKNIESYYGAIYDEHGKKSFGIVLRGIIGTYIKTEETFEQGDTEVIIFKITENEHGERSVKHTTKQLEYVIRNGARIFELKLSKGEIEAGWRIGVALQHGSTFEYYGQSLIALNGEKTFGRFDYDFTTNNIIDHTEQWYEDRTKWQYEELNGLKVGIRVLSMLSMTYGAHSSFVYSQTDISSQYLKHQIEYGWVETYFGDSSWIIPRGKAGELIRNILIKGINEAKKYFTKEEVLEAYLYLADYRNVYGQGKSVSAVRQKLSELLGKLNLQQDVLTGQIYHGQTDESLGTTKLEFEGILNTILKSKEDISTFFIENSDGSVNRDLTFKQWLDFVVNKIISSVPSTSKNPGALKILSWAQVELKKIKSLEMGDSKYFNSKGGNSELIRGKKMLEIVIGVIDHSTFRYTITHGISHNQATGSISTGVKDVIGKHQLADFCNQFSFYPSTIPTKGAGSYTISGSTVYDHKFSLFFSDSVIYFVTKNENSKDVRTSANAFYVMGVPVSFLEVGHRVSEGILSDLQSDFYTIYNTYKNAHIQSSVNTLAQAFLESDSFSVINDFIISLTETRLKNGEYISKAEQLHHARRAGLALRIGLSSSASAGSTRYYLEQAITTSSINLELNINGLIVNVPVSKFTNVPIYGSKGLTISPENQHLANIKAVRNRMDIIRGAITDNPGLNGKARFFITLDEDIGGIQYFKISKVDTLSKHFKFHGTGASNNPIYIDLDINNDPNNQLEILARLSMTYRRGNKLNRFGLVMKQQGASINSPAYFVLNGDSFLAEDEIFSLGGVTGGAARVYVPLSGLQFIGIFDINKHNEEIDKRYFNYYSLDYCYTG</sequence>
<gene>
    <name evidence="1" type="ORF">LCGC14_0727470</name>
</gene>
<evidence type="ECO:0000313" key="1">
    <source>
        <dbReference type="EMBL" id="KKN41027.1"/>
    </source>
</evidence>
<comment type="caution">
    <text evidence="1">The sequence shown here is derived from an EMBL/GenBank/DDBJ whole genome shotgun (WGS) entry which is preliminary data.</text>
</comment>
<dbReference type="EMBL" id="LAZR01001672">
    <property type="protein sequence ID" value="KKN41027.1"/>
    <property type="molecule type" value="Genomic_DNA"/>
</dbReference>
<protein>
    <submittedName>
        <fullName evidence="1">Uncharacterized protein</fullName>
    </submittedName>
</protein>
<proteinExistence type="predicted"/>
<accession>A0A0F9QVM3</accession>
<reference evidence="1" key="1">
    <citation type="journal article" date="2015" name="Nature">
        <title>Complex archaea that bridge the gap between prokaryotes and eukaryotes.</title>
        <authorList>
            <person name="Spang A."/>
            <person name="Saw J.H."/>
            <person name="Jorgensen S.L."/>
            <person name="Zaremba-Niedzwiedzka K."/>
            <person name="Martijn J."/>
            <person name="Lind A.E."/>
            <person name="van Eijk R."/>
            <person name="Schleper C."/>
            <person name="Guy L."/>
            <person name="Ettema T.J."/>
        </authorList>
    </citation>
    <scope>NUCLEOTIDE SEQUENCE</scope>
</reference>
<organism evidence="1">
    <name type="scientific">marine sediment metagenome</name>
    <dbReference type="NCBI Taxonomy" id="412755"/>
    <lineage>
        <taxon>unclassified sequences</taxon>
        <taxon>metagenomes</taxon>
        <taxon>ecological metagenomes</taxon>
    </lineage>
</organism>
<name>A0A0F9QVM3_9ZZZZ</name>
<dbReference type="AlphaFoldDB" id="A0A0F9QVM3"/>